<dbReference type="EMBL" id="AB010288">
    <property type="protein sequence ID" value="BAA31362.1"/>
    <property type="molecule type" value="Genomic_DNA"/>
</dbReference>
<evidence type="ECO:0000256" key="1">
    <source>
        <dbReference type="PROSITE-ProRule" id="PRU00519"/>
    </source>
</evidence>
<dbReference type="GO" id="GO:0005634">
    <property type="term" value="C:nucleus"/>
    <property type="evidence" value="ECO:0007669"/>
    <property type="project" value="TreeGrafter"/>
</dbReference>
<accession>O76142</accession>
<dbReference type="Gene3D" id="3.30.70.1010">
    <property type="entry name" value="Translation elongation factor EF1B, gamma chain, conserved domain"/>
    <property type="match status" value="1"/>
</dbReference>
<dbReference type="InterPro" id="IPR050802">
    <property type="entry name" value="EF-GSTs"/>
</dbReference>
<dbReference type="VEuPathDB" id="TriTrypDB:TcBrA4_0011270"/>
<keyword evidence="1" id="KW-0648">Protein biosynthesis</keyword>
<evidence type="ECO:0000313" key="3">
    <source>
        <dbReference type="EMBL" id="BAA31362.1"/>
    </source>
</evidence>
<dbReference type="AlphaFoldDB" id="O76142"/>
<name>O76142_TRYCR</name>
<organism evidence="3">
    <name type="scientific">Trypanosoma cruzi</name>
    <dbReference type="NCBI Taxonomy" id="5693"/>
    <lineage>
        <taxon>Eukaryota</taxon>
        <taxon>Discoba</taxon>
        <taxon>Euglenozoa</taxon>
        <taxon>Kinetoplastea</taxon>
        <taxon>Metakinetoplastina</taxon>
        <taxon>Trypanosomatida</taxon>
        <taxon>Trypanosomatidae</taxon>
        <taxon>Trypanosoma</taxon>
        <taxon>Schizotrypanum</taxon>
    </lineage>
</organism>
<dbReference type="SMART" id="SM01183">
    <property type="entry name" value="EF1G"/>
    <property type="match status" value="1"/>
</dbReference>
<dbReference type="InterPro" id="IPR036433">
    <property type="entry name" value="EF1B_G_C_sf"/>
</dbReference>
<dbReference type="GO" id="GO:0003746">
    <property type="term" value="F:translation elongation factor activity"/>
    <property type="evidence" value="ECO:0007669"/>
    <property type="project" value="UniProtKB-UniRule"/>
</dbReference>
<sequence length="169" mass="18989">AAGALERGRGAERRNKGTNPLDELPLIPFLLETLNREYSKTDTRTVAAPHFFQHCDAAGYTFFWCHKEKDNKMRCMTANLIGIWLQRMGHVRQYALGVALVIVEERRHDIVALCVLRGRGMPAIVGGHGAAGLREDVAYVAANRERMTDYLCWEGPTISRPVLEGRVLK</sequence>
<reference evidence="3" key="1">
    <citation type="journal article" date="1999" name="J. Mol. Biol.">
        <title>Novel organization and sequences of five genes encoding all six enzymes for de novo pyrimidine biosynthesis in Trypanosoma cruzi.</title>
        <authorList>
            <person name="Gao G."/>
            <person name="Nara T."/>
            <person name="Nakajima-Shimada J."/>
            <person name="Aoki T."/>
        </authorList>
    </citation>
    <scope>NUCLEOTIDE SEQUENCE</scope>
    <source>
        <strain evidence="3">Tulahuen</strain>
    </source>
</reference>
<dbReference type="PANTHER" id="PTHR43986:SF9">
    <property type="entry name" value="FACTOR 1 GAMMA, PUTATIVE-RELATED"/>
    <property type="match status" value="1"/>
</dbReference>
<dbReference type="VEuPathDB" id="TriTrypDB:TcCLB.508761.229"/>
<gene>
    <name evidence="3" type="primary">EF1 gamma</name>
</gene>
<dbReference type="GO" id="GO:0005737">
    <property type="term" value="C:cytoplasm"/>
    <property type="evidence" value="ECO:0007669"/>
    <property type="project" value="TreeGrafter"/>
</dbReference>
<feature type="non-terminal residue" evidence="3">
    <location>
        <position position="1"/>
    </location>
</feature>
<feature type="domain" description="EF-1-gamma C-terminal" evidence="2">
    <location>
        <begin position="17"/>
        <end position="169"/>
    </location>
</feature>
<keyword evidence="1 3" id="KW-0251">Elongation factor</keyword>
<dbReference type="Pfam" id="PF00647">
    <property type="entry name" value="EF1G"/>
    <property type="match status" value="1"/>
</dbReference>
<dbReference type="VEuPathDB" id="TriTrypDB:BCY84_07535"/>
<dbReference type="VEuPathDB" id="TriTrypDB:ECC02_013546"/>
<dbReference type="SUPFAM" id="SSF89942">
    <property type="entry name" value="eEF1-gamma domain"/>
    <property type="match status" value="1"/>
</dbReference>
<dbReference type="PROSITE" id="PS50040">
    <property type="entry name" value="EF1G_C"/>
    <property type="match status" value="1"/>
</dbReference>
<dbReference type="VEuPathDB" id="TriTrypDB:TcCLB.508221.670"/>
<dbReference type="VEuPathDB" id="TriTrypDB:TcYC6_0037530"/>
<proteinExistence type="predicted"/>
<dbReference type="InterPro" id="IPR001662">
    <property type="entry name" value="EF1B_G_C"/>
</dbReference>
<dbReference type="VEuPathDB" id="TriTrypDB:TcCLB.507237.110"/>
<evidence type="ECO:0000259" key="2">
    <source>
        <dbReference type="PROSITE" id="PS50040"/>
    </source>
</evidence>
<dbReference type="VEuPathDB" id="TriTrypDB:TcCL_Unassigned03648"/>
<dbReference type="PANTHER" id="PTHR43986">
    <property type="entry name" value="ELONGATION FACTOR 1-GAMMA"/>
    <property type="match status" value="1"/>
</dbReference>
<protein>
    <submittedName>
        <fullName evidence="3">Elongation factor 1 gamma</fullName>
    </submittedName>
</protein>